<reference evidence="3" key="2">
    <citation type="submission" date="2023-04" db="EMBL/GenBank/DDBJ databases">
        <title>Paracnuella aquatica gen. nov., sp. nov., a member of the family Chitinophagaceae isolated from a hot spring.</title>
        <authorList>
            <person name="Wang C."/>
        </authorList>
    </citation>
    <scope>NUCLEOTIDE SEQUENCE</scope>
    <source>
        <strain evidence="3">LB-8</strain>
    </source>
</reference>
<evidence type="ECO:0000313" key="3">
    <source>
        <dbReference type="EMBL" id="MCU7549553.1"/>
    </source>
</evidence>
<dbReference type="EMBL" id="JAOTIF010000006">
    <property type="protein sequence ID" value="MCU7549553.1"/>
    <property type="molecule type" value="Genomic_DNA"/>
</dbReference>
<dbReference type="InterPro" id="IPR011042">
    <property type="entry name" value="6-blade_b-propeller_TolB-like"/>
</dbReference>
<accession>A0A9X2XNT1</accession>
<dbReference type="AlphaFoldDB" id="A0A9X2XNT1"/>
<comment type="caution">
    <text evidence="3">The sequence shown here is derived from an EMBL/GenBank/DDBJ whole genome shotgun (WGS) entry which is preliminary data.</text>
</comment>
<keyword evidence="1" id="KW-0378">Hydrolase</keyword>
<feature type="domain" description="SMP-30/Gluconolactonase/LRE-like region" evidence="2">
    <location>
        <begin position="30"/>
        <end position="280"/>
    </location>
</feature>
<evidence type="ECO:0000256" key="1">
    <source>
        <dbReference type="ARBA" id="ARBA00022801"/>
    </source>
</evidence>
<dbReference type="GO" id="GO:0016787">
    <property type="term" value="F:hydrolase activity"/>
    <property type="evidence" value="ECO:0007669"/>
    <property type="project" value="UniProtKB-KW"/>
</dbReference>
<evidence type="ECO:0000259" key="2">
    <source>
        <dbReference type="Pfam" id="PF08450"/>
    </source>
</evidence>
<name>A0A9X2XNT1_9BACT</name>
<dbReference type="SUPFAM" id="SSF63829">
    <property type="entry name" value="Calcium-dependent phosphotriesterase"/>
    <property type="match status" value="1"/>
</dbReference>
<dbReference type="Proteomes" id="UP001155483">
    <property type="component" value="Unassembled WGS sequence"/>
</dbReference>
<dbReference type="InterPro" id="IPR013658">
    <property type="entry name" value="SGL"/>
</dbReference>
<dbReference type="RefSeq" id="WP_279296995.1">
    <property type="nucleotide sequence ID" value="NZ_JAOTIF010000006.1"/>
</dbReference>
<dbReference type="PANTHER" id="PTHR47572">
    <property type="entry name" value="LIPOPROTEIN-RELATED"/>
    <property type="match status" value="1"/>
</dbReference>
<evidence type="ECO:0000313" key="4">
    <source>
        <dbReference type="Proteomes" id="UP001155483"/>
    </source>
</evidence>
<reference evidence="3" key="1">
    <citation type="submission" date="2022-09" db="EMBL/GenBank/DDBJ databases">
        <authorList>
            <person name="Yuan C."/>
            <person name="Ke Z."/>
        </authorList>
    </citation>
    <scope>NUCLEOTIDE SEQUENCE</scope>
    <source>
        <strain evidence="3">LB-8</strain>
    </source>
</reference>
<dbReference type="Pfam" id="PF08450">
    <property type="entry name" value="SGL"/>
    <property type="match status" value="1"/>
</dbReference>
<dbReference type="Gene3D" id="2.120.10.30">
    <property type="entry name" value="TolB, C-terminal domain"/>
    <property type="match status" value="1"/>
</dbReference>
<keyword evidence="4" id="KW-1185">Reference proteome</keyword>
<sequence length="294" mass="32985">MHPLTIFHSSLTDYINKDFELELLDDTCLFSEGPVWNASGYYLFSDIPSNIISKIIPGEAKEVYISHSGCEDEASAELPRMMGSNGLAYNKEGKLLVCRHGNHDVAAYDGHTLLPYITGYNGKPFNSPNDIIAHHQGQVFFSDPPYGLKEQKINSDKYQPLAGVYCWREGKVELLWNKMLYPNGVCLSPDQESLFVCSNKPFEATILEFDVKTLTFKRIVGQYNSDGIKCDPHGNLYLCNTDGIIIIDANGEKLGLIQLPTIPANICWGGKDRRDLFITARQNIFLVKDLLKPL</sequence>
<protein>
    <submittedName>
        <fullName evidence="3">SMP-30/gluconolactonase/LRE family protein</fullName>
    </submittedName>
</protein>
<proteinExistence type="predicted"/>
<organism evidence="3 4">
    <name type="scientific">Paraflavisolibacter caeni</name>
    <dbReference type="NCBI Taxonomy" id="2982496"/>
    <lineage>
        <taxon>Bacteria</taxon>
        <taxon>Pseudomonadati</taxon>
        <taxon>Bacteroidota</taxon>
        <taxon>Chitinophagia</taxon>
        <taxon>Chitinophagales</taxon>
        <taxon>Chitinophagaceae</taxon>
        <taxon>Paraflavisolibacter</taxon>
    </lineage>
</organism>
<dbReference type="PANTHER" id="PTHR47572:SF4">
    <property type="entry name" value="LACTONASE DRP35"/>
    <property type="match status" value="1"/>
</dbReference>
<gene>
    <name evidence="3" type="ORF">OCK74_10530</name>
</gene>
<dbReference type="InterPro" id="IPR051262">
    <property type="entry name" value="SMP-30/CGR1_Lactonase"/>
</dbReference>